<reference evidence="1" key="1">
    <citation type="submission" date="2022-02" db="EMBL/GenBank/DDBJ databases">
        <authorList>
            <person name="Henning P.M."/>
            <person name="McCubbin A.G."/>
            <person name="Shore J.S."/>
        </authorList>
    </citation>
    <scope>NUCLEOTIDE SEQUENCE</scope>
    <source>
        <strain evidence="1">F60SS</strain>
        <tissue evidence="1">Leaves</tissue>
    </source>
</reference>
<reference evidence="1" key="2">
    <citation type="journal article" date="2023" name="Plants (Basel)">
        <title>Annotation of the Turnera subulata (Passifloraceae) Draft Genome Reveals the S-Locus Evolved after the Divergence of Turneroideae from Passifloroideae in a Stepwise Manner.</title>
        <authorList>
            <person name="Henning P.M."/>
            <person name="Roalson E.H."/>
            <person name="Mir W."/>
            <person name="McCubbin A.G."/>
            <person name="Shore J.S."/>
        </authorList>
    </citation>
    <scope>NUCLEOTIDE SEQUENCE</scope>
    <source>
        <strain evidence="1">F60SS</strain>
    </source>
</reference>
<evidence type="ECO:0000313" key="1">
    <source>
        <dbReference type="EMBL" id="KAJ4830429.1"/>
    </source>
</evidence>
<sequence length="57" mass="6204">MLFALFARIGLNPEITFSFTVELSGICGVRFLSGWGAGGVNWCVPSNLEDMFAQADF</sequence>
<name>A0A9Q0J6S8_9ROSI</name>
<proteinExistence type="predicted"/>
<organism evidence="1 2">
    <name type="scientific">Turnera subulata</name>
    <dbReference type="NCBI Taxonomy" id="218843"/>
    <lineage>
        <taxon>Eukaryota</taxon>
        <taxon>Viridiplantae</taxon>
        <taxon>Streptophyta</taxon>
        <taxon>Embryophyta</taxon>
        <taxon>Tracheophyta</taxon>
        <taxon>Spermatophyta</taxon>
        <taxon>Magnoliopsida</taxon>
        <taxon>eudicotyledons</taxon>
        <taxon>Gunneridae</taxon>
        <taxon>Pentapetalae</taxon>
        <taxon>rosids</taxon>
        <taxon>fabids</taxon>
        <taxon>Malpighiales</taxon>
        <taxon>Passifloraceae</taxon>
        <taxon>Turnera</taxon>
    </lineage>
</organism>
<protein>
    <submittedName>
        <fullName evidence="1">Uncharacterized protein</fullName>
    </submittedName>
</protein>
<gene>
    <name evidence="1" type="ORF">Tsubulata_032916</name>
</gene>
<dbReference type="Proteomes" id="UP001141552">
    <property type="component" value="Unassembled WGS sequence"/>
</dbReference>
<accession>A0A9Q0J6S8</accession>
<dbReference type="AlphaFoldDB" id="A0A9Q0J6S8"/>
<dbReference type="EMBL" id="JAKUCV010005641">
    <property type="protein sequence ID" value="KAJ4830429.1"/>
    <property type="molecule type" value="Genomic_DNA"/>
</dbReference>
<comment type="caution">
    <text evidence="1">The sequence shown here is derived from an EMBL/GenBank/DDBJ whole genome shotgun (WGS) entry which is preliminary data.</text>
</comment>
<evidence type="ECO:0000313" key="2">
    <source>
        <dbReference type="Proteomes" id="UP001141552"/>
    </source>
</evidence>
<keyword evidence="2" id="KW-1185">Reference proteome</keyword>